<evidence type="ECO:0000313" key="5">
    <source>
        <dbReference type="Proteomes" id="UP000481153"/>
    </source>
</evidence>
<dbReference type="AlphaFoldDB" id="A0A6G0WZU3"/>
<keyword evidence="2" id="KW-0812">Transmembrane</keyword>
<dbReference type="EMBL" id="VJMJ01000126">
    <property type="protein sequence ID" value="KAF0733031.1"/>
    <property type="molecule type" value="Genomic_DNA"/>
</dbReference>
<proteinExistence type="predicted"/>
<evidence type="ECO:0000259" key="3">
    <source>
        <dbReference type="Pfam" id="PF07859"/>
    </source>
</evidence>
<dbReference type="Gene3D" id="3.40.50.1820">
    <property type="entry name" value="alpha/beta hydrolase"/>
    <property type="match status" value="1"/>
</dbReference>
<organism evidence="4 5">
    <name type="scientific">Aphanomyces euteiches</name>
    <dbReference type="NCBI Taxonomy" id="100861"/>
    <lineage>
        <taxon>Eukaryota</taxon>
        <taxon>Sar</taxon>
        <taxon>Stramenopiles</taxon>
        <taxon>Oomycota</taxon>
        <taxon>Saprolegniomycetes</taxon>
        <taxon>Saprolegniales</taxon>
        <taxon>Verrucalvaceae</taxon>
        <taxon>Aphanomyces</taxon>
    </lineage>
</organism>
<keyword evidence="2" id="KW-0472">Membrane</keyword>
<dbReference type="GO" id="GO:0016787">
    <property type="term" value="F:hydrolase activity"/>
    <property type="evidence" value="ECO:0007669"/>
    <property type="project" value="UniProtKB-KW"/>
</dbReference>
<feature type="transmembrane region" description="Helical" evidence="2">
    <location>
        <begin position="6"/>
        <end position="27"/>
    </location>
</feature>
<dbReference type="VEuPathDB" id="FungiDB:AeMF1_001757"/>
<reference evidence="4 5" key="1">
    <citation type="submission" date="2019-07" db="EMBL/GenBank/DDBJ databases">
        <title>Genomics analysis of Aphanomyces spp. identifies a new class of oomycete effector associated with host adaptation.</title>
        <authorList>
            <person name="Gaulin E."/>
        </authorList>
    </citation>
    <scope>NUCLEOTIDE SEQUENCE [LARGE SCALE GENOMIC DNA]</scope>
    <source>
        <strain evidence="4 5">ATCC 201684</strain>
    </source>
</reference>
<dbReference type="Pfam" id="PF07859">
    <property type="entry name" value="Abhydrolase_3"/>
    <property type="match status" value="1"/>
</dbReference>
<accession>A0A6G0WZU3</accession>
<keyword evidence="1" id="KW-0378">Hydrolase</keyword>
<dbReference type="PANTHER" id="PTHR48081:SF8">
    <property type="entry name" value="ALPHA_BETA HYDROLASE FOLD-3 DOMAIN-CONTAINING PROTEIN-RELATED"/>
    <property type="match status" value="1"/>
</dbReference>
<dbReference type="PANTHER" id="PTHR48081">
    <property type="entry name" value="AB HYDROLASE SUPERFAMILY PROTEIN C4A8.06C"/>
    <property type="match status" value="1"/>
</dbReference>
<feature type="domain" description="Alpha/beta hydrolase fold-3" evidence="3">
    <location>
        <begin position="99"/>
        <end position="302"/>
    </location>
</feature>
<sequence length="333" mass="36755">MTSMLSTAWSIVRAVSLLVVAPITAYWSRRADARMTYNEALTLHIIRAVNTSLDYRMIRRLGISQRRRNVRTYPPSDEITLPQVKGLWYGDLDASSPTILYIHGGGFCLGSAASSSTTLIRPFLDALTRLNVHAKLFSLEYDLAPENPFPGPIDQALQAYEWLLRDGHRNIAVMGESAGGNAVLSMLQRAVEKGLPMPLCALLLSPSVDLRGLSPCYDENGDFDFLSKKVLTEWRHFYAGTDSKQLEAASPGLHSVAGLPPMFVVYSLKELYGPEIAQFVAKAASEGVAVESLAHPYLFHVYPMLLVNHPASNEAIEALARFYAKRLTPSITE</sequence>
<keyword evidence="5" id="KW-1185">Reference proteome</keyword>
<dbReference type="InterPro" id="IPR029058">
    <property type="entry name" value="AB_hydrolase_fold"/>
</dbReference>
<dbReference type="SUPFAM" id="SSF53474">
    <property type="entry name" value="alpha/beta-Hydrolases"/>
    <property type="match status" value="1"/>
</dbReference>
<keyword evidence="2" id="KW-1133">Transmembrane helix</keyword>
<name>A0A6G0WZU3_9STRA</name>
<comment type="caution">
    <text evidence="4">The sequence shown here is derived from an EMBL/GenBank/DDBJ whole genome shotgun (WGS) entry which is preliminary data.</text>
</comment>
<evidence type="ECO:0000256" key="2">
    <source>
        <dbReference type="SAM" id="Phobius"/>
    </source>
</evidence>
<evidence type="ECO:0000313" key="4">
    <source>
        <dbReference type="EMBL" id="KAF0733031.1"/>
    </source>
</evidence>
<dbReference type="InterPro" id="IPR050300">
    <property type="entry name" value="GDXG_lipolytic_enzyme"/>
</dbReference>
<dbReference type="InterPro" id="IPR013094">
    <property type="entry name" value="AB_hydrolase_3"/>
</dbReference>
<gene>
    <name evidence="4" type="ORF">Ae201684_009857</name>
</gene>
<dbReference type="Proteomes" id="UP000481153">
    <property type="component" value="Unassembled WGS sequence"/>
</dbReference>
<protein>
    <recommendedName>
        <fullName evidence="3">Alpha/beta hydrolase fold-3 domain-containing protein</fullName>
    </recommendedName>
</protein>
<evidence type="ECO:0000256" key="1">
    <source>
        <dbReference type="ARBA" id="ARBA00022801"/>
    </source>
</evidence>